<sequence length="255" mass="28932">MSTLPFGQAKLIELWCAEPVFFASRELSDTYYTEGAIGNYALAYAMGWVHSPYRLQGKATGRPTYREDLQPLSQTCYVLPASPSNGKVTFRFERFNALSDSYWYSMTNNRVATSREDWALQRLLPKGKKLNSFRASNFPQTGRIRMIERQNKFQTLVLGDCELPDYIRLGKFASKVKVNVLEELPVSLLPVGEYQSDFYLSVADLPPSLEILSFDLISMPPAPLLKNLHFRGEAWRIGDLTVPANLYFCGGETNK</sequence>
<name>A0ABR8ECN1_9CYAN</name>
<dbReference type="InterPro" id="IPR017576">
    <property type="entry name" value="CRISPR-assoc_prot_Csc1"/>
</dbReference>
<proteinExistence type="predicted"/>
<dbReference type="Proteomes" id="UP000641954">
    <property type="component" value="Unassembled WGS sequence"/>
</dbReference>
<keyword evidence="2" id="KW-1185">Reference proteome</keyword>
<evidence type="ECO:0000313" key="2">
    <source>
        <dbReference type="Proteomes" id="UP000641954"/>
    </source>
</evidence>
<gene>
    <name evidence="1" type="primary">cas5d</name>
    <name evidence="1" type="ORF">H6G72_05735</name>
</gene>
<dbReference type="RefSeq" id="WP_190877548.1">
    <property type="nucleotide sequence ID" value="NZ_JACJSK010000006.1"/>
</dbReference>
<reference evidence="1 2" key="1">
    <citation type="journal article" date="2020" name="ISME J.">
        <title>Comparative genomics reveals insights into cyanobacterial evolution and habitat adaptation.</title>
        <authorList>
            <person name="Chen M.Y."/>
            <person name="Teng W.K."/>
            <person name="Zhao L."/>
            <person name="Hu C.X."/>
            <person name="Zhou Y.K."/>
            <person name="Han B.P."/>
            <person name="Song L.R."/>
            <person name="Shu W.S."/>
        </authorList>
    </citation>
    <scope>NUCLEOTIDE SEQUENCE [LARGE SCALE GENOMIC DNA]</scope>
    <source>
        <strain evidence="1 2">FACHB-1370</strain>
    </source>
</reference>
<dbReference type="Pfam" id="PF26241">
    <property type="entry name" value="Cas_Csc1"/>
    <property type="match status" value="1"/>
</dbReference>
<accession>A0ABR8ECN1</accession>
<evidence type="ECO:0000313" key="1">
    <source>
        <dbReference type="EMBL" id="MBD2543362.1"/>
    </source>
</evidence>
<protein>
    <submittedName>
        <fullName evidence="1">Type I-D CRISPR-associated protein Cas5/Csc1</fullName>
    </submittedName>
</protein>
<dbReference type="EMBL" id="JACJSK010000006">
    <property type="protein sequence ID" value="MBD2543362.1"/>
    <property type="molecule type" value="Genomic_DNA"/>
</dbReference>
<comment type="caution">
    <text evidence="1">The sequence shown here is derived from an EMBL/GenBank/DDBJ whole genome shotgun (WGS) entry which is preliminary data.</text>
</comment>
<dbReference type="NCBIfam" id="TIGR03159">
    <property type="entry name" value="cas_Csc1"/>
    <property type="match status" value="1"/>
</dbReference>
<organism evidence="1 2">
    <name type="scientific">Planktothricoides raciborskii FACHB-1370</name>
    <dbReference type="NCBI Taxonomy" id="2949576"/>
    <lineage>
        <taxon>Bacteria</taxon>
        <taxon>Bacillati</taxon>
        <taxon>Cyanobacteriota</taxon>
        <taxon>Cyanophyceae</taxon>
        <taxon>Oscillatoriophycideae</taxon>
        <taxon>Oscillatoriales</taxon>
        <taxon>Oscillatoriaceae</taxon>
        <taxon>Planktothricoides</taxon>
    </lineage>
</organism>